<dbReference type="PANTHER" id="PTHR24300:SF309">
    <property type="entry name" value="CYTOCHROME P450-RELATED"/>
    <property type="match status" value="1"/>
</dbReference>
<dbReference type="GO" id="GO:0016020">
    <property type="term" value="C:membrane"/>
    <property type="evidence" value="ECO:0007669"/>
    <property type="project" value="UniProtKB-SubCell"/>
</dbReference>
<dbReference type="InterPro" id="IPR002401">
    <property type="entry name" value="Cyt_P450_E_grp-I"/>
</dbReference>
<evidence type="ECO:0000313" key="13">
    <source>
        <dbReference type="Proteomes" id="UP000265120"/>
    </source>
</evidence>
<dbReference type="Pfam" id="PF00067">
    <property type="entry name" value="p450"/>
    <property type="match status" value="1"/>
</dbReference>
<dbReference type="GO" id="GO:0006805">
    <property type="term" value="P:xenobiotic metabolic process"/>
    <property type="evidence" value="ECO:0007669"/>
    <property type="project" value="TreeGrafter"/>
</dbReference>
<name>A0A3P8X0K2_CYNSE</name>
<accession>A0A3P8X0K2</accession>
<dbReference type="GO" id="GO:0005737">
    <property type="term" value="C:cytoplasm"/>
    <property type="evidence" value="ECO:0007669"/>
    <property type="project" value="TreeGrafter"/>
</dbReference>
<dbReference type="FunCoup" id="A0A3P8X0K2">
    <property type="interactions" value="83"/>
</dbReference>
<evidence type="ECO:0000256" key="8">
    <source>
        <dbReference type="ARBA" id="ARBA00023033"/>
    </source>
</evidence>
<evidence type="ECO:0000313" key="12">
    <source>
        <dbReference type="Ensembl" id="ENSCSEP00000032357.1"/>
    </source>
</evidence>
<proteinExistence type="inferred from homology"/>
<keyword evidence="13" id="KW-1185">Reference proteome</keyword>
<dbReference type="InterPro" id="IPR001128">
    <property type="entry name" value="Cyt_P450"/>
</dbReference>
<dbReference type="Ensembl" id="ENSCSET00000032777.1">
    <property type="protein sequence ID" value="ENSCSEP00000032357.1"/>
    <property type="gene ID" value="ENSCSEG00000020762.1"/>
</dbReference>
<dbReference type="InterPro" id="IPR017972">
    <property type="entry name" value="Cyt_P450_CS"/>
</dbReference>
<evidence type="ECO:0000256" key="4">
    <source>
        <dbReference type="ARBA" id="ARBA00022617"/>
    </source>
</evidence>
<dbReference type="OrthoDB" id="2789670at2759"/>
<dbReference type="KEGG" id="csem:103383189"/>
<dbReference type="GO" id="GO:0005506">
    <property type="term" value="F:iron ion binding"/>
    <property type="evidence" value="ECO:0007669"/>
    <property type="project" value="InterPro"/>
</dbReference>
<dbReference type="PROSITE" id="PS00086">
    <property type="entry name" value="CYTOCHROME_P450"/>
    <property type="match status" value="1"/>
</dbReference>
<dbReference type="GeneTree" id="ENSGT00950000182879"/>
<dbReference type="STRING" id="244447.ENSCSEP00000032357"/>
<comment type="similarity">
    <text evidence="3 11">Belongs to the cytochrome P450 family.</text>
</comment>
<dbReference type="RefSeq" id="XP_016890890.1">
    <property type="nucleotide sequence ID" value="XM_017035401.2"/>
</dbReference>
<dbReference type="GO" id="GO:0006082">
    <property type="term" value="P:organic acid metabolic process"/>
    <property type="evidence" value="ECO:0007669"/>
    <property type="project" value="TreeGrafter"/>
</dbReference>
<dbReference type="InterPro" id="IPR008069">
    <property type="entry name" value="Cyt_P450_E_grp-I_CYP2D-like"/>
</dbReference>
<dbReference type="SUPFAM" id="SSF48264">
    <property type="entry name" value="Cytochrome P450"/>
    <property type="match status" value="1"/>
</dbReference>
<comment type="cofactor">
    <cofactor evidence="1 10">
        <name>heme</name>
        <dbReference type="ChEBI" id="CHEBI:30413"/>
    </cofactor>
</comment>
<dbReference type="FunFam" id="1.10.630.10:FF:000004">
    <property type="entry name" value="cytochrome P450 2D15 isoform X1"/>
    <property type="match status" value="1"/>
</dbReference>
<keyword evidence="6 11" id="KW-0560">Oxidoreductase</keyword>
<organism evidence="12 13">
    <name type="scientific">Cynoglossus semilaevis</name>
    <name type="common">Tongue sole</name>
    <dbReference type="NCBI Taxonomy" id="244447"/>
    <lineage>
        <taxon>Eukaryota</taxon>
        <taxon>Metazoa</taxon>
        <taxon>Chordata</taxon>
        <taxon>Craniata</taxon>
        <taxon>Vertebrata</taxon>
        <taxon>Euteleostomi</taxon>
        <taxon>Actinopterygii</taxon>
        <taxon>Neopterygii</taxon>
        <taxon>Teleostei</taxon>
        <taxon>Neoteleostei</taxon>
        <taxon>Acanthomorphata</taxon>
        <taxon>Carangaria</taxon>
        <taxon>Pleuronectiformes</taxon>
        <taxon>Pleuronectoidei</taxon>
        <taxon>Cynoglossidae</taxon>
        <taxon>Cynoglossinae</taxon>
        <taxon>Cynoglossus</taxon>
    </lineage>
</organism>
<sequence length="493" mass="56046">MIFQALLDCMDFTGWLLLAFALLLLTDVIKNWRRSDSPPGPLALPFFGNVFTGVDFESIQKLAEKYGPVFSLRRGSQRMVFISGYKMVREALVNQLDSFADRPIIPLFHDTYQGLGISLSNGYLWKKQRKFTNIHLRYFGEGQRSMEKSIQVECNCLCEAFKEEQGRPFQPHSTITSAVSNIIASVVFGHRFEYSDEIYRKVLELDSQAVFLAGSARAQLYDAFPGLLKYFPGPHQTVLSNYREIKNFLRKQIEKHQEDLNPEEPRDYIDVYLTEIEKNKGDPAAGFNIETLLICTLDMVEAGTETTATTLRWALLYMMHYPEIQKKVQEEIDAVIGQSRLPTMADRPNLPYTDAVIHEIQRHGNILPLGFPKMASKDSMLGGYFIPKGTVISAILSSVLFDESEWENPHAFSPEHFLDSDGAFRKRDAFLPFSAGKRACVGEHLARMELFLFFTSVLQRFTISPAPGEKPRLEIVMGFTNAPEAYSMLAIPR</sequence>
<dbReference type="GO" id="GO:0016712">
    <property type="term" value="F:oxidoreductase activity, acting on paired donors, with incorporation or reduction of molecular oxygen, reduced flavin or flavoprotein as one donor, and incorporation of one atom of oxygen"/>
    <property type="evidence" value="ECO:0007669"/>
    <property type="project" value="InterPro"/>
</dbReference>
<reference evidence="12" key="2">
    <citation type="submission" date="2025-08" db="UniProtKB">
        <authorList>
            <consortium name="Ensembl"/>
        </authorList>
    </citation>
    <scope>IDENTIFICATION</scope>
</reference>
<reference evidence="12" key="3">
    <citation type="submission" date="2025-09" db="UniProtKB">
        <authorList>
            <consortium name="Ensembl"/>
        </authorList>
    </citation>
    <scope>IDENTIFICATION</scope>
</reference>
<dbReference type="Proteomes" id="UP000265120">
    <property type="component" value="Chromosome 9"/>
</dbReference>
<dbReference type="GeneID" id="103383189"/>
<dbReference type="PANTHER" id="PTHR24300">
    <property type="entry name" value="CYTOCHROME P450 508A4-RELATED"/>
    <property type="match status" value="1"/>
</dbReference>
<dbReference type="Gene3D" id="1.10.630.10">
    <property type="entry name" value="Cytochrome P450"/>
    <property type="match status" value="1"/>
</dbReference>
<dbReference type="InterPro" id="IPR036396">
    <property type="entry name" value="Cyt_P450_sf"/>
</dbReference>
<evidence type="ECO:0000256" key="5">
    <source>
        <dbReference type="ARBA" id="ARBA00022723"/>
    </source>
</evidence>
<comment type="subcellular location">
    <subcellularLocation>
        <location evidence="2">Membrane</location>
    </subcellularLocation>
</comment>
<dbReference type="GO" id="GO:0020037">
    <property type="term" value="F:heme binding"/>
    <property type="evidence" value="ECO:0007669"/>
    <property type="project" value="InterPro"/>
</dbReference>
<keyword evidence="9" id="KW-0472">Membrane</keyword>
<feature type="binding site" description="axial binding residue" evidence="10">
    <location>
        <position position="440"/>
    </location>
    <ligand>
        <name>heme</name>
        <dbReference type="ChEBI" id="CHEBI:30413"/>
    </ligand>
    <ligandPart>
        <name>Fe</name>
        <dbReference type="ChEBI" id="CHEBI:18248"/>
    </ligandPart>
</feature>
<evidence type="ECO:0000256" key="2">
    <source>
        <dbReference type="ARBA" id="ARBA00004370"/>
    </source>
</evidence>
<keyword evidence="5 10" id="KW-0479">Metal-binding</keyword>
<dbReference type="PRINTS" id="PR01686">
    <property type="entry name" value="EP450ICYP2D"/>
</dbReference>
<keyword evidence="7 10" id="KW-0408">Iron</keyword>
<dbReference type="InterPro" id="IPR050182">
    <property type="entry name" value="Cytochrome_P450_fam2"/>
</dbReference>
<evidence type="ECO:0000256" key="3">
    <source>
        <dbReference type="ARBA" id="ARBA00010617"/>
    </source>
</evidence>
<evidence type="ECO:0000256" key="11">
    <source>
        <dbReference type="RuleBase" id="RU000461"/>
    </source>
</evidence>
<keyword evidence="8 11" id="KW-0503">Monooxygenase</keyword>
<evidence type="ECO:0000256" key="9">
    <source>
        <dbReference type="ARBA" id="ARBA00023136"/>
    </source>
</evidence>
<dbReference type="AlphaFoldDB" id="A0A3P8X0K2"/>
<reference evidence="12 13" key="1">
    <citation type="journal article" date="2014" name="Nat. Genet.">
        <title>Whole-genome sequence of a flatfish provides insights into ZW sex chromosome evolution and adaptation to a benthic lifestyle.</title>
        <authorList>
            <person name="Chen S."/>
            <person name="Zhang G."/>
            <person name="Shao C."/>
            <person name="Huang Q."/>
            <person name="Liu G."/>
            <person name="Zhang P."/>
            <person name="Song W."/>
            <person name="An N."/>
            <person name="Chalopin D."/>
            <person name="Volff J.N."/>
            <person name="Hong Y."/>
            <person name="Li Q."/>
            <person name="Sha Z."/>
            <person name="Zhou H."/>
            <person name="Xie M."/>
            <person name="Yu Q."/>
            <person name="Liu Y."/>
            <person name="Xiang H."/>
            <person name="Wang N."/>
            <person name="Wu K."/>
            <person name="Yang C."/>
            <person name="Zhou Q."/>
            <person name="Liao X."/>
            <person name="Yang L."/>
            <person name="Hu Q."/>
            <person name="Zhang J."/>
            <person name="Meng L."/>
            <person name="Jin L."/>
            <person name="Tian Y."/>
            <person name="Lian J."/>
            <person name="Yang J."/>
            <person name="Miao G."/>
            <person name="Liu S."/>
            <person name="Liang Z."/>
            <person name="Yan F."/>
            <person name="Li Y."/>
            <person name="Sun B."/>
            <person name="Zhang H."/>
            <person name="Zhang J."/>
            <person name="Zhu Y."/>
            <person name="Du M."/>
            <person name="Zhao Y."/>
            <person name="Schartl M."/>
            <person name="Tang Q."/>
            <person name="Wang J."/>
        </authorList>
    </citation>
    <scope>NUCLEOTIDE SEQUENCE</scope>
</reference>
<evidence type="ECO:0000256" key="6">
    <source>
        <dbReference type="ARBA" id="ARBA00023002"/>
    </source>
</evidence>
<evidence type="ECO:0000256" key="7">
    <source>
        <dbReference type="ARBA" id="ARBA00023004"/>
    </source>
</evidence>
<dbReference type="InParanoid" id="A0A3P8X0K2"/>
<evidence type="ECO:0000256" key="10">
    <source>
        <dbReference type="PIRSR" id="PIRSR602401-1"/>
    </source>
</evidence>
<dbReference type="OMA" id="FEHIKME"/>
<keyword evidence="4 10" id="KW-0349">Heme</keyword>
<protein>
    <submittedName>
        <fullName evidence="12">Cytochrome P450, family 2, subfamily AD, polypeptide 3</fullName>
    </submittedName>
</protein>
<dbReference type="PRINTS" id="PR00463">
    <property type="entry name" value="EP450I"/>
</dbReference>
<evidence type="ECO:0000256" key="1">
    <source>
        <dbReference type="ARBA" id="ARBA00001971"/>
    </source>
</evidence>
<dbReference type="PRINTS" id="PR00385">
    <property type="entry name" value="P450"/>
</dbReference>